<feature type="domain" description="Sigma-54 factor interaction" evidence="8">
    <location>
        <begin position="291"/>
        <end position="522"/>
    </location>
</feature>
<dbReference type="Gene3D" id="1.10.8.60">
    <property type="match status" value="1"/>
</dbReference>
<dbReference type="GO" id="GO:0043565">
    <property type="term" value="F:sequence-specific DNA binding"/>
    <property type="evidence" value="ECO:0007669"/>
    <property type="project" value="InterPro"/>
</dbReference>
<dbReference type="PROSITE" id="PS00688">
    <property type="entry name" value="SIGMA54_INTERACT_3"/>
    <property type="match status" value="1"/>
</dbReference>
<dbReference type="GO" id="GO:0006355">
    <property type="term" value="P:regulation of DNA-templated transcription"/>
    <property type="evidence" value="ECO:0007669"/>
    <property type="project" value="InterPro"/>
</dbReference>
<keyword evidence="1" id="KW-0547">Nucleotide-binding</keyword>
<reference evidence="9 10" key="1">
    <citation type="submission" date="2015-09" db="EMBL/GenBank/DDBJ databases">
        <title>Sorangium comparison.</title>
        <authorList>
            <person name="Zaburannyi N."/>
            <person name="Bunk B."/>
            <person name="Overmann J."/>
            <person name="Mueller R."/>
        </authorList>
    </citation>
    <scope>NUCLEOTIDE SEQUENCE [LARGE SCALE GENOMIC DNA]</scope>
    <source>
        <strain evidence="9 10">So ce26</strain>
    </source>
</reference>
<dbReference type="GO" id="GO:0005524">
    <property type="term" value="F:ATP binding"/>
    <property type="evidence" value="ECO:0007669"/>
    <property type="project" value="UniProtKB-KW"/>
</dbReference>
<dbReference type="CDD" id="cd00060">
    <property type="entry name" value="FHA"/>
    <property type="match status" value="1"/>
</dbReference>
<dbReference type="FunFam" id="3.40.50.300:FF:000006">
    <property type="entry name" value="DNA-binding transcriptional regulator NtrC"/>
    <property type="match status" value="1"/>
</dbReference>
<dbReference type="Pfam" id="PF25601">
    <property type="entry name" value="AAA_lid_14"/>
    <property type="match status" value="1"/>
</dbReference>
<dbReference type="PROSITE" id="PS50006">
    <property type="entry name" value="FHA_DOMAIN"/>
    <property type="match status" value="1"/>
</dbReference>
<evidence type="ECO:0000256" key="2">
    <source>
        <dbReference type="ARBA" id="ARBA00022840"/>
    </source>
</evidence>
<dbReference type="SUPFAM" id="SSF46689">
    <property type="entry name" value="Homeodomain-like"/>
    <property type="match status" value="1"/>
</dbReference>
<feature type="region of interest" description="Disordered" evidence="6">
    <location>
        <begin position="534"/>
        <end position="559"/>
    </location>
</feature>
<keyword evidence="2" id="KW-0067">ATP-binding</keyword>
<dbReference type="InterPro" id="IPR025944">
    <property type="entry name" value="Sigma_54_int_dom_CS"/>
</dbReference>
<dbReference type="PANTHER" id="PTHR32071">
    <property type="entry name" value="TRANSCRIPTIONAL REGULATORY PROTEIN"/>
    <property type="match status" value="1"/>
</dbReference>
<dbReference type="SMART" id="SM00240">
    <property type="entry name" value="FHA"/>
    <property type="match status" value="1"/>
</dbReference>
<feature type="domain" description="FHA" evidence="7">
    <location>
        <begin position="55"/>
        <end position="105"/>
    </location>
</feature>
<dbReference type="InterPro" id="IPR002197">
    <property type="entry name" value="HTH_Fis"/>
</dbReference>
<evidence type="ECO:0000256" key="3">
    <source>
        <dbReference type="ARBA" id="ARBA00023015"/>
    </source>
</evidence>
<dbReference type="Proteomes" id="UP000238348">
    <property type="component" value="Chromosome"/>
</dbReference>
<dbReference type="Pfam" id="PF02954">
    <property type="entry name" value="HTH_8"/>
    <property type="match status" value="1"/>
</dbReference>
<dbReference type="PROSITE" id="PS50045">
    <property type="entry name" value="SIGMA54_INTERACT_4"/>
    <property type="match status" value="1"/>
</dbReference>
<dbReference type="InterPro" id="IPR025662">
    <property type="entry name" value="Sigma_54_int_dom_ATP-bd_1"/>
</dbReference>
<dbReference type="CDD" id="cd00009">
    <property type="entry name" value="AAA"/>
    <property type="match status" value="1"/>
</dbReference>
<evidence type="ECO:0000313" key="9">
    <source>
        <dbReference type="EMBL" id="AUX39696.1"/>
    </source>
</evidence>
<dbReference type="SUPFAM" id="SSF49879">
    <property type="entry name" value="SMAD/FHA domain"/>
    <property type="match status" value="1"/>
</dbReference>
<dbReference type="InterPro" id="IPR008984">
    <property type="entry name" value="SMAD_FHA_dom_sf"/>
</dbReference>
<dbReference type="InterPro" id="IPR003593">
    <property type="entry name" value="AAA+_ATPase"/>
</dbReference>
<dbReference type="InterPro" id="IPR009057">
    <property type="entry name" value="Homeodomain-like_sf"/>
</dbReference>
<organism evidence="9 10">
    <name type="scientific">Sorangium cellulosum</name>
    <name type="common">Polyangium cellulosum</name>
    <dbReference type="NCBI Taxonomy" id="56"/>
    <lineage>
        <taxon>Bacteria</taxon>
        <taxon>Pseudomonadati</taxon>
        <taxon>Myxococcota</taxon>
        <taxon>Polyangia</taxon>
        <taxon>Polyangiales</taxon>
        <taxon>Polyangiaceae</taxon>
        <taxon>Sorangium</taxon>
    </lineage>
</organism>
<keyword evidence="3" id="KW-0805">Transcription regulation</keyword>
<dbReference type="Pfam" id="PF00498">
    <property type="entry name" value="FHA"/>
    <property type="match status" value="1"/>
</dbReference>
<dbReference type="PROSITE" id="PS00675">
    <property type="entry name" value="SIGMA54_INTERACT_1"/>
    <property type="match status" value="1"/>
</dbReference>
<dbReference type="EMBL" id="CP012673">
    <property type="protein sequence ID" value="AUX39696.1"/>
    <property type="molecule type" value="Genomic_DNA"/>
</dbReference>
<evidence type="ECO:0000313" key="10">
    <source>
        <dbReference type="Proteomes" id="UP000238348"/>
    </source>
</evidence>
<keyword evidence="4" id="KW-0238">DNA-binding</keyword>
<dbReference type="InterPro" id="IPR058031">
    <property type="entry name" value="AAA_lid_NorR"/>
</dbReference>
<evidence type="ECO:0008006" key="11">
    <source>
        <dbReference type="Google" id="ProtNLM"/>
    </source>
</evidence>
<evidence type="ECO:0000259" key="8">
    <source>
        <dbReference type="PROSITE" id="PS50045"/>
    </source>
</evidence>
<dbReference type="SUPFAM" id="SSF52540">
    <property type="entry name" value="P-loop containing nucleoside triphosphate hydrolases"/>
    <property type="match status" value="1"/>
</dbReference>
<dbReference type="Gene3D" id="1.10.10.60">
    <property type="entry name" value="Homeodomain-like"/>
    <property type="match status" value="1"/>
</dbReference>
<name>A0A2L0EK65_SORCE</name>
<dbReference type="InterPro" id="IPR000253">
    <property type="entry name" value="FHA_dom"/>
</dbReference>
<dbReference type="InterPro" id="IPR027417">
    <property type="entry name" value="P-loop_NTPase"/>
</dbReference>
<dbReference type="Gene3D" id="2.60.200.20">
    <property type="match status" value="1"/>
</dbReference>
<protein>
    <recommendedName>
        <fullName evidence="11">Fis family transcriptional regulator</fullName>
    </recommendedName>
</protein>
<dbReference type="RefSeq" id="WP_234023404.1">
    <property type="nucleotide sequence ID" value="NZ_CP012673.1"/>
</dbReference>
<dbReference type="PROSITE" id="PS00676">
    <property type="entry name" value="SIGMA54_INTERACT_2"/>
    <property type="match status" value="1"/>
</dbReference>
<evidence type="ECO:0000256" key="1">
    <source>
        <dbReference type="ARBA" id="ARBA00022741"/>
    </source>
</evidence>
<dbReference type="InterPro" id="IPR002078">
    <property type="entry name" value="Sigma_54_int"/>
</dbReference>
<evidence type="ECO:0000256" key="4">
    <source>
        <dbReference type="ARBA" id="ARBA00023125"/>
    </source>
</evidence>
<gene>
    <name evidence="9" type="ORF">SOCE26_010910</name>
</gene>
<sequence>MAELHPTAGPTETAPLSTTMTEQIALERSPRRSAVLLVYHHDGVEAAPLSPGVAVVVGREPPADVAIPDPCLSRRHARFTWVAADEIAVEDLGSANGTRVAGKRVQQASVRPGDEVQLGGMRATVHVTSGADAAALGVEGHDAVRTAIQAEMKRARFFGGRFAVLVVRAALRSKGHIARWCPRVCALLRPVDRIARYSEESVEILLPEAGEDQALSVARALVEPRPDEPALVCGVAPYPGAATSADELISLAWDAAGRAGPARRIEVARGEGARVVAPRADAELTSEDSRLVAESAAMRNAVEVVTRVAHARSAPVVLLQGESGVGKEVLAQLLHDASPRRQKPLVCVNCGAIPAGLVEGILFGSERGVYTSAYEQRRGVFEQANGGTLFLDEIGDLPMQAQTTLLRVLETKRVSRLGSTKELPIDIQIVAATHCDLEAMVAAKTFRNDLYWRLNTMAVEIPPLRARREEIVPLARRFLTLAAKANERAMRGFDEEALSLLERYSWPGNVRELKHAIDHAVVLAEGDMVTARDLPPRVRGAGRSPLDAGAGAPRSGGTLKERLRRAEIEAIVDALREVGGSQTEAARLLDLPLRTLQDKIKKLGITRTFSGPAETESGR</sequence>
<dbReference type="SMART" id="SM00382">
    <property type="entry name" value="AAA"/>
    <property type="match status" value="1"/>
</dbReference>
<dbReference type="AlphaFoldDB" id="A0A2L0EK65"/>
<dbReference type="InterPro" id="IPR025943">
    <property type="entry name" value="Sigma_54_int_dom_ATP-bd_2"/>
</dbReference>
<dbReference type="Gene3D" id="3.40.50.300">
    <property type="entry name" value="P-loop containing nucleotide triphosphate hydrolases"/>
    <property type="match status" value="1"/>
</dbReference>
<accession>A0A2L0EK65</accession>
<proteinExistence type="predicted"/>
<evidence type="ECO:0000256" key="5">
    <source>
        <dbReference type="ARBA" id="ARBA00023163"/>
    </source>
</evidence>
<dbReference type="Pfam" id="PF00158">
    <property type="entry name" value="Sigma54_activat"/>
    <property type="match status" value="1"/>
</dbReference>
<dbReference type="PRINTS" id="PR01590">
    <property type="entry name" value="HTHFIS"/>
</dbReference>
<keyword evidence="5" id="KW-0804">Transcription</keyword>
<evidence type="ECO:0000259" key="7">
    <source>
        <dbReference type="PROSITE" id="PS50006"/>
    </source>
</evidence>
<evidence type="ECO:0000256" key="6">
    <source>
        <dbReference type="SAM" id="MobiDB-lite"/>
    </source>
</evidence>